<proteinExistence type="predicted"/>
<dbReference type="GO" id="GO:0030288">
    <property type="term" value="C:outer membrane-bounded periplasmic space"/>
    <property type="evidence" value="ECO:0007669"/>
    <property type="project" value="TreeGrafter"/>
</dbReference>
<feature type="domain" description="PDZ" evidence="2">
    <location>
        <begin position="96"/>
        <end position="176"/>
    </location>
</feature>
<keyword evidence="4" id="KW-1185">Reference proteome</keyword>
<dbReference type="SUPFAM" id="SSF52096">
    <property type="entry name" value="ClpP/crotonase"/>
    <property type="match status" value="1"/>
</dbReference>
<dbReference type="PROSITE" id="PS50106">
    <property type="entry name" value="PDZ"/>
    <property type="match status" value="1"/>
</dbReference>
<evidence type="ECO:0000313" key="3">
    <source>
        <dbReference type="EMBL" id="ADV68479.1"/>
    </source>
</evidence>
<feature type="signal peptide" evidence="1">
    <location>
        <begin position="1"/>
        <end position="19"/>
    </location>
</feature>
<dbReference type="Gene3D" id="3.90.226.10">
    <property type="entry name" value="2-enoyl-CoA Hydratase, Chain A, domain 1"/>
    <property type="match status" value="1"/>
</dbReference>
<gene>
    <name evidence="3" type="ordered locus">Deima_2850</name>
</gene>
<sequence length="412" mass="43561" precursor="true">MRRAPMILVALLTFAVAHASPAQDLLDAAHDHLARDYGGLSTADRSALARAADDDLARACAPTPDTCPASTAYPILDRELIALGDEHSAFQDPDDYRDFIASATGGDRLQYGVKLAPLEGQSRLVLEVIPGSAAADAGLQRGDVLTTINGNGYTYDALREARSSAATITLGVRRLARNFTVTLRARESSTVDLPHLEWRGSVAVLRIPTFLSGGSVAQTVHDLVRDAQTRNATGMIVDLRGNGGGDLGECDGAVSAFVPTFTRVTRTPDGDTSITVSDGLRRSGRARDRLVDDAALWTGPLVIAVNEGSASCSEFFAFENQYAHRATLIGERTAGVGNSATRLFRLPGDAALQLTVQHYVKPDGTPYPSSLTPDVAVSEDYARLARGDDALLTAAVQALATAPVLDAHALAR</sequence>
<reference evidence="3 4" key="1">
    <citation type="journal article" date="2011" name="Stand. Genomic Sci.">
        <title>Complete genome sequence of Deinococcus maricopensis type strain (LB-34).</title>
        <authorList>
            <person name="Pukall R."/>
            <person name="Zeytun A."/>
            <person name="Lucas S."/>
            <person name="Lapidus A."/>
            <person name="Hammon N."/>
            <person name="Deshpande S."/>
            <person name="Nolan M."/>
            <person name="Cheng J.F."/>
            <person name="Pitluck S."/>
            <person name="Liolios K."/>
            <person name="Pagani I."/>
            <person name="Mikhailova N."/>
            <person name="Ivanova N."/>
            <person name="Mavromatis K."/>
            <person name="Pati A."/>
            <person name="Tapia R."/>
            <person name="Han C."/>
            <person name="Goodwin L."/>
            <person name="Chen A."/>
            <person name="Palaniappan K."/>
            <person name="Land M."/>
            <person name="Hauser L."/>
            <person name="Chang Y.J."/>
            <person name="Jeffries C.D."/>
            <person name="Brambilla E.M."/>
            <person name="Rohde M."/>
            <person name="Goker M."/>
            <person name="Detter J.C."/>
            <person name="Woyke T."/>
            <person name="Bristow J."/>
            <person name="Eisen J.A."/>
            <person name="Markowitz V."/>
            <person name="Hugenholtz P."/>
            <person name="Kyrpides N.C."/>
            <person name="Klenk H.P."/>
        </authorList>
    </citation>
    <scope>NUCLEOTIDE SEQUENCE [LARGE SCALE GENOMIC DNA]</scope>
    <source>
        <strain evidence="4">DSM 21211 / LMG 22137 / NRRL B-23946 / LB-34</strain>
    </source>
</reference>
<dbReference type="InterPro" id="IPR029045">
    <property type="entry name" value="ClpP/crotonase-like_dom_sf"/>
</dbReference>
<dbReference type="InterPro" id="IPR005151">
    <property type="entry name" value="Tail-specific_protease"/>
</dbReference>
<evidence type="ECO:0000259" key="2">
    <source>
        <dbReference type="PROSITE" id="PS50106"/>
    </source>
</evidence>
<dbReference type="HOGENOM" id="CLU_048404_0_0_0"/>
<reference evidence="4" key="2">
    <citation type="submission" date="2011-01" db="EMBL/GenBank/DDBJ databases">
        <title>The complete genome of Deinococcus maricopensis DSM 21211.</title>
        <authorList>
            <consortium name="US DOE Joint Genome Institute (JGI-PGF)"/>
            <person name="Lucas S."/>
            <person name="Copeland A."/>
            <person name="Lapidus A."/>
            <person name="Goodwin L."/>
            <person name="Pitluck S."/>
            <person name="Kyrpides N."/>
            <person name="Mavromatis K."/>
            <person name="Pagani I."/>
            <person name="Ivanova N."/>
            <person name="Ovchinnikova G."/>
            <person name="Zeytun A."/>
            <person name="Detter J.C."/>
            <person name="Han C."/>
            <person name="Land M."/>
            <person name="Hauser L."/>
            <person name="Markowitz V."/>
            <person name="Cheng J.-F."/>
            <person name="Hugenholtz P."/>
            <person name="Woyke T."/>
            <person name="Wu D."/>
            <person name="Pukall R."/>
            <person name="Gehrich-Schroeter G."/>
            <person name="Brambilla E."/>
            <person name="Klenk H.-P."/>
            <person name="Eisen J.A."/>
        </authorList>
    </citation>
    <scope>NUCLEOTIDE SEQUENCE [LARGE SCALE GENOMIC DNA]</scope>
    <source>
        <strain evidence="4">DSM 21211 / LMG 22137 / NRRL B-23946 / LB-34</strain>
    </source>
</reference>
<evidence type="ECO:0000256" key="1">
    <source>
        <dbReference type="SAM" id="SignalP"/>
    </source>
</evidence>
<dbReference type="KEGG" id="dmr:Deima_2850"/>
<accession>E8UBP0</accession>
<dbReference type="InterPro" id="IPR041489">
    <property type="entry name" value="PDZ_6"/>
</dbReference>
<organism evidence="3 4">
    <name type="scientific">Deinococcus maricopensis (strain DSM 21211 / LMG 22137 / NRRL B-23946 / LB-34)</name>
    <dbReference type="NCBI Taxonomy" id="709986"/>
    <lineage>
        <taxon>Bacteria</taxon>
        <taxon>Thermotogati</taxon>
        <taxon>Deinococcota</taxon>
        <taxon>Deinococci</taxon>
        <taxon>Deinococcales</taxon>
        <taxon>Deinococcaceae</taxon>
        <taxon>Deinococcus</taxon>
    </lineage>
</organism>
<dbReference type="RefSeq" id="WP_013557983.1">
    <property type="nucleotide sequence ID" value="NC_014958.1"/>
</dbReference>
<dbReference type="Gene3D" id="2.30.42.10">
    <property type="match status" value="1"/>
</dbReference>
<dbReference type="InterPro" id="IPR036034">
    <property type="entry name" value="PDZ_sf"/>
</dbReference>
<dbReference type="SMART" id="SM00245">
    <property type="entry name" value="TSPc"/>
    <property type="match status" value="1"/>
</dbReference>
<dbReference type="Proteomes" id="UP000008635">
    <property type="component" value="Chromosome"/>
</dbReference>
<dbReference type="SMART" id="SM00228">
    <property type="entry name" value="PDZ"/>
    <property type="match status" value="1"/>
</dbReference>
<dbReference type="GO" id="GO:0004175">
    <property type="term" value="F:endopeptidase activity"/>
    <property type="evidence" value="ECO:0007669"/>
    <property type="project" value="TreeGrafter"/>
</dbReference>
<name>E8UBP0_DEIML</name>
<evidence type="ECO:0000313" key="4">
    <source>
        <dbReference type="Proteomes" id="UP000008635"/>
    </source>
</evidence>
<dbReference type="GO" id="GO:0006508">
    <property type="term" value="P:proteolysis"/>
    <property type="evidence" value="ECO:0007669"/>
    <property type="project" value="InterPro"/>
</dbReference>
<dbReference type="GO" id="GO:0007165">
    <property type="term" value="P:signal transduction"/>
    <property type="evidence" value="ECO:0007669"/>
    <property type="project" value="TreeGrafter"/>
</dbReference>
<dbReference type="EMBL" id="CP002454">
    <property type="protein sequence ID" value="ADV68479.1"/>
    <property type="molecule type" value="Genomic_DNA"/>
</dbReference>
<dbReference type="eggNOG" id="COG0793">
    <property type="taxonomic scope" value="Bacteria"/>
</dbReference>
<dbReference type="SUPFAM" id="SSF50156">
    <property type="entry name" value="PDZ domain-like"/>
    <property type="match status" value="1"/>
</dbReference>
<dbReference type="GO" id="GO:0008236">
    <property type="term" value="F:serine-type peptidase activity"/>
    <property type="evidence" value="ECO:0007669"/>
    <property type="project" value="InterPro"/>
</dbReference>
<dbReference type="PANTHER" id="PTHR32060">
    <property type="entry name" value="TAIL-SPECIFIC PROTEASE"/>
    <property type="match status" value="1"/>
</dbReference>
<dbReference type="AlphaFoldDB" id="E8UBP0"/>
<dbReference type="PANTHER" id="PTHR32060:SF30">
    <property type="entry name" value="CARBOXY-TERMINAL PROCESSING PROTEASE CTPA"/>
    <property type="match status" value="1"/>
</dbReference>
<dbReference type="STRING" id="709986.Deima_2850"/>
<dbReference type="InterPro" id="IPR001478">
    <property type="entry name" value="PDZ"/>
</dbReference>
<keyword evidence="1" id="KW-0732">Signal</keyword>
<feature type="chain" id="PRO_5003232535" evidence="1">
    <location>
        <begin position="20"/>
        <end position="412"/>
    </location>
</feature>
<dbReference type="OrthoDB" id="9812068at2"/>
<dbReference type="CDD" id="cd06567">
    <property type="entry name" value="Peptidase_S41"/>
    <property type="match status" value="1"/>
</dbReference>
<protein>
    <submittedName>
        <fullName evidence="3">Peptidase S41</fullName>
    </submittedName>
</protein>
<dbReference type="Pfam" id="PF03572">
    <property type="entry name" value="Peptidase_S41"/>
    <property type="match status" value="1"/>
</dbReference>
<dbReference type="Pfam" id="PF17820">
    <property type="entry name" value="PDZ_6"/>
    <property type="match status" value="1"/>
</dbReference>